<dbReference type="Pfam" id="PF03631">
    <property type="entry name" value="Virul_fac_BrkB"/>
    <property type="match status" value="1"/>
</dbReference>
<accession>A0A0J7AIC9</accession>
<dbReference type="AlphaFoldDB" id="A0A0J7AIC9"/>
<evidence type="ECO:0000313" key="8">
    <source>
        <dbReference type="EMBL" id="KMO96876.1"/>
    </source>
</evidence>
<evidence type="ECO:0000256" key="3">
    <source>
        <dbReference type="ARBA" id="ARBA00022692"/>
    </source>
</evidence>
<dbReference type="PANTHER" id="PTHR30213">
    <property type="entry name" value="INNER MEMBRANE PROTEIN YHJD"/>
    <property type="match status" value="1"/>
</dbReference>
<gene>
    <name evidence="8" type="ORF">ACS04_15775</name>
</gene>
<keyword evidence="4 7" id="KW-1133">Transmembrane helix</keyword>
<keyword evidence="9" id="KW-1185">Reference proteome</keyword>
<dbReference type="Proteomes" id="UP000035932">
    <property type="component" value="Unassembled WGS sequence"/>
</dbReference>
<comment type="subcellular location">
    <subcellularLocation>
        <location evidence="1">Cell membrane</location>
        <topology evidence="1">Multi-pass membrane protein</topology>
    </subcellularLocation>
</comment>
<feature type="transmembrane region" description="Helical" evidence="7">
    <location>
        <begin position="67"/>
        <end position="90"/>
    </location>
</feature>
<reference evidence="8 9" key="1">
    <citation type="submission" date="2015-06" db="EMBL/GenBank/DDBJ databases">
        <title>Recapitulation of the evolution of biosynthetic gene clusters reveals hidden chemical diversity on bacterial genomes.</title>
        <authorList>
            <person name="Cruz-Morales P."/>
            <person name="Martinez-Guerrero C."/>
            <person name="Morales-Escalante M.A."/>
            <person name="Yanez-Guerra L.A."/>
            <person name="Kopp J.F."/>
            <person name="Feldmann J."/>
            <person name="Ramos-Aboites H.E."/>
            <person name="Barona-Gomez F."/>
        </authorList>
    </citation>
    <scope>NUCLEOTIDE SEQUENCE [LARGE SCALE GENOMIC DNA]</scope>
    <source>
        <strain evidence="8 9">ATCC 31245</strain>
    </source>
</reference>
<feature type="transmembrane region" description="Helical" evidence="7">
    <location>
        <begin position="286"/>
        <end position="307"/>
    </location>
</feature>
<keyword evidence="2" id="KW-1003">Cell membrane</keyword>
<feature type="transmembrane region" description="Helical" evidence="7">
    <location>
        <begin position="132"/>
        <end position="152"/>
    </location>
</feature>
<dbReference type="InterPro" id="IPR017039">
    <property type="entry name" value="Virul_fac_BrkB"/>
</dbReference>
<keyword evidence="3 7" id="KW-0812">Transmembrane</keyword>
<evidence type="ECO:0000256" key="5">
    <source>
        <dbReference type="ARBA" id="ARBA00023136"/>
    </source>
</evidence>
<feature type="transmembrane region" description="Helical" evidence="7">
    <location>
        <begin position="172"/>
        <end position="195"/>
    </location>
</feature>
<dbReference type="OrthoDB" id="3769784at2"/>
<proteinExistence type="predicted"/>
<dbReference type="EMBL" id="LFML01000060">
    <property type="protein sequence ID" value="KMO96876.1"/>
    <property type="molecule type" value="Genomic_DNA"/>
</dbReference>
<dbReference type="PIRSF" id="PIRSF035875">
    <property type="entry name" value="RNase_BN"/>
    <property type="match status" value="1"/>
</dbReference>
<feature type="region of interest" description="Disordered" evidence="6">
    <location>
        <begin position="1"/>
        <end position="28"/>
    </location>
</feature>
<evidence type="ECO:0000313" key="9">
    <source>
        <dbReference type="Proteomes" id="UP000035932"/>
    </source>
</evidence>
<evidence type="ECO:0000256" key="4">
    <source>
        <dbReference type="ARBA" id="ARBA00022989"/>
    </source>
</evidence>
<dbReference type="NCBIfam" id="TIGR00765">
    <property type="entry name" value="yihY_not_rbn"/>
    <property type="match status" value="1"/>
</dbReference>
<dbReference type="PATRIC" id="fig|66430.4.peg.5839"/>
<keyword evidence="5 7" id="KW-0472">Membrane</keyword>
<evidence type="ECO:0000256" key="1">
    <source>
        <dbReference type="ARBA" id="ARBA00004651"/>
    </source>
</evidence>
<comment type="caution">
    <text evidence="8">The sequence shown here is derived from an EMBL/GenBank/DDBJ whole genome shotgun (WGS) entry which is preliminary data.</text>
</comment>
<dbReference type="GO" id="GO:0005886">
    <property type="term" value="C:plasma membrane"/>
    <property type="evidence" value="ECO:0007669"/>
    <property type="project" value="UniProtKB-SubCell"/>
</dbReference>
<dbReference type="PANTHER" id="PTHR30213:SF0">
    <property type="entry name" value="UPF0761 MEMBRANE PROTEIN YIHY"/>
    <property type="match status" value="1"/>
</dbReference>
<dbReference type="RefSeq" id="WP_048477231.1">
    <property type="nucleotide sequence ID" value="NZ_JBIRUD010000003.1"/>
</dbReference>
<feature type="compositionally biased region" description="Basic and acidic residues" evidence="6">
    <location>
        <begin position="9"/>
        <end position="24"/>
    </location>
</feature>
<evidence type="ECO:0000256" key="7">
    <source>
        <dbReference type="SAM" id="Phobius"/>
    </source>
</evidence>
<feature type="transmembrane region" description="Helical" evidence="7">
    <location>
        <begin position="219"/>
        <end position="237"/>
    </location>
</feature>
<evidence type="ECO:0000256" key="2">
    <source>
        <dbReference type="ARBA" id="ARBA00022475"/>
    </source>
</evidence>
<organism evidence="8 9">
    <name type="scientific">Streptomyces roseus</name>
    <dbReference type="NCBI Taxonomy" id="66430"/>
    <lineage>
        <taxon>Bacteria</taxon>
        <taxon>Bacillati</taxon>
        <taxon>Actinomycetota</taxon>
        <taxon>Actinomycetes</taxon>
        <taxon>Kitasatosporales</taxon>
        <taxon>Streptomycetaceae</taxon>
        <taxon>Streptomyces</taxon>
    </lineage>
</organism>
<feature type="transmembrane region" description="Helical" evidence="7">
    <location>
        <begin position="249"/>
        <end position="274"/>
    </location>
</feature>
<dbReference type="STRING" id="66430.ACS04_15775"/>
<evidence type="ECO:0000256" key="6">
    <source>
        <dbReference type="SAM" id="MobiDB-lite"/>
    </source>
</evidence>
<protein>
    <submittedName>
        <fullName evidence="8">Ribonuclease BN</fullName>
    </submittedName>
</protein>
<name>A0A0J7AIC9_9ACTN</name>
<sequence>MGTATRVPQRREVKAVEAELRTQGEEGDEDLSGEEAWAALRRHGGWNLVRDSFVRFRYADGFSHSRALALQTVLSILPLAIALIGLSGVLHTENIGHMAELTIRRIVSGPSQDVVDDALRESRSRAGDGGEAALWFGLLFSIVNVTTGMCQVERGANRIYGVERDRPFLHKYSRGLVMAVLAGLPLGLAFSLTVLGSDLGMAMTETYHLGPATQRVWDLLHWPVGILLAVAAASAVFRRSPRRTQPGYTWLAFGAGVYLVLWLGATWGLSLYVGANGSFTTVYGPLSAFMSLLLWSYLTSLALFLGLSFAAQLEAVRAGVTGPITKDPGV</sequence>